<dbReference type="EMBL" id="JABAIL010000001">
    <property type="protein sequence ID" value="NLR90200.1"/>
    <property type="molecule type" value="Genomic_DNA"/>
</dbReference>
<reference evidence="2 3" key="1">
    <citation type="submission" date="2020-04" db="EMBL/GenBank/DDBJ databases">
        <title>Flammeovirga sp. SR4, a novel species isolated from seawater.</title>
        <authorList>
            <person name="Wang X."/>
        </authorList>
    </citation>
    <scope>NUCLEOTIDE SEQUENCE [LARGE SCALE GENOMIC DNA]</scope>
    <source>
        <strain evidence="2 3">SR4</strain>
    </source>
</reference>
<evidence type="ECO:0000313" key="2">
    <source>
        <dbReference type="EMBL" id="NLR90200.1"/>
    </source>
</evidence>
<keyword evidence="2" id="KW-0547">Nucleotide-binding</keyword>
<organism evidence="2 3">
    <name type="scientific">Flammeovirga agarivorans</name>
    <dbReference type="NCBI Taxonomy" id="2726742"/>
    <lineage>
        <taxon>Bacteria</taxon>
        <taxon>Pseudomonadati</taxon>
        <taxon>Bacteroidota</taxon>
        <taxon>Cytophagia</taxon>
        <taxon>Cytophagales</taxon>
        <taxon>Flammeovirgaceae</taxon>
        <taxon>Flammeovirga</taxon>
    </lineage>
</organism>
<dbReference type="PANTHER" id="PTHR37512:SF1">
    <property type="entry name" value="NADR_TTD14 AAA DOMAIN-CONTAINING PROTEIN"/>
    <property type="match status" value="1"/>
</dbReference>
<proteinExistence type="predicted"/>
<dbReference type="Proteomes" id="UP000585050">
    <property type="component" value="Unassembled WGS sequence"/>
</dbReference>
<keyword evidence="2" id="KW-0067">ATP-binding</keyword>
<dbReference type="InterPro" id="IPR038727">
    <property type="entry name" value="NadR/Ttd14_AAA_dom"/>
</dbReference>
<gene>
    <name evidence="2" type="ORF">HGP29_03235</name>
</gene>
<accession>A0A7X8XUK0</accession>
<dbReference type="InterPro" id="IPR052735">
    <property type="entry name" value="NAD_biosynth-regulator"/>
</dbReference>
<feature type="domain" description="NadR/Ttd14 AAA" evidence="1">
    <location>
        <begin position="5"/>
        <end position="160"/>
    </location>
</feature>
<dbReference type="Pfam" id="PF13521">
    <property type="entry name" value="AAA_28"/>
    <property type="match status" value="1"/>
</dbReference>
<dbReference type="AlphaFoldDB" id="A0A7X8XUK0"/>
<dbReference type="GO" id="GO:0005524">
    <property type="term" value="F:ATP binding"/>
    <property type="evidence" value="ECO:0007669"/>
    <property type="project" value="UniProtKB-KW"/>
</dbReference>
<name>A0A7X8XUK0_9BACT</name>
<dbReference type="SUPFAM" id="SSF52540">
    <property type="entry name" value="P-loop containing nucleoside triphosphate hydrolases"/>
    <property type="match status" value="1"/>
</dbReference>
<dbReference type="InterPro" id="IPR027417">
    <property type="entry name" value="P-loop_NTPase"/>
</dbReference>
<comment type="caution">
    <text evidence="2">The sequence shown here is derived from an EMBL/GenBank/DDBJ whole genome shotgun (WGS) entry which is preliminary data.</text>
</comment>
<evidence type="ECO:0000313" key="3">
    <source>
        <dbReference type="Proteomes" id="UP000585050"/>
    </source>
</evidence>
<dbReference type="PANTHER" id="PTHR37512">
    <property type="entry name" value="TRIFUNCTIONAL NAD BIOSYNTHESIS/REGULATOR PROTEIN NADR"/>
    <property type="match status" value="1"/>
</dbReference>
<protein>
    <submittedName>
        <fullName evidence="2">ATP-binding protein</fullName>
    </submittedName>
</protein>
<keyword evidence="3" id="KW-1185">Reference proteome</keyword>
<sequence length="173" mass="20485">MVKNILITGPESTGKSTICIALAEQYDTLWVKEYARDYIDRLHRPYIESDLKKIGERQLEIQKINLELAHQFLFCDTGLEVIKIWSEYKYKRCDPWVIEHLSSQQFDAVFLLDIDVPWEYDEQREHPNPEDRKAILEIFKKELTDIYGGYHLINGNLSERIKKITDILKEVPD</sequence>
<evidence type="ECO:0000259" key="1">
    <source>
        <dbReference type="Pfam" id="PF13521"/>
    </source>
</evidence>
<dbReference type="Gene3D" id="3.40.50.300">
    <property type="entry name" value="P-loop containing nucleotide triphosphate hydrolases"/>
    <property type="match status" value="1"/>
</dbReference>
<dbReference type="RefSeq" id="WP_168880909.1">
    <property type="nucleotide sequence ID" value="NZ_JABAIL010000001.1"/>
</dbReference>